<protein>
    <submittedName>
        <fullName evidence="1">Uncharacterized protein</fullName>
    </submittedName>
</protein>
<dbReference type="Proteomes" id="UP000499080">
    <property type="component" value="Unassembled WGS sequence"/>
</dbReference>
<accession>A0A4Y2IC62</accession>
<dbReference type="EMBL" id="BGPR01002522">
    <property type="protein sequence ID" value="GBM74879.1"/>
    <property type="molecule type" value="Genomic_DNA"/>
</dbReference>
<gene>
    <name evidence="1" type="ORF">AVEN_212321_1</name>
</gene>
<dbReference type="AlphaFoldDB" id="A0A4Y2IC62"/>
<keyword evidence="2" id="KW-1185">Reference proteome</keyword>
<comment type="caution">
    <text evidence="1">The sequence shown here is derived from an EMBL/GenBank/DDBJ whole genome shotgun (WGS) entry which is preliminary data.</text>
</comment>
<name>A0A4Y2IC62_ARAVE</name>
<proteinExistence type="predicted"/>
<evidence type="ECO:0000313" key="1">
    <source>
        <dbReference type="EMBL" id="GBM74879.1"/>
    </source>
</evidence>
<sequence length="119" mass="13079">MKPISRNHPLKIGAQLLRKVLHRLYASLMSMFESDVRIVLTSKGKIGAVGRVIQCLPSEAKNVFICVPRCVVSCVIVEEQNPSTQEPWSGPTAPSDFHLFPAFKSALRTPLCASMCGCH</sequence>
<reference evidence="1 2" key="1">
    <citation type="journal article" date="2019" name="Sci. Rep.">
        <title>Orb-weaving spider Araneus ventricosus genome elucidates the spidroin gene catalogue.</title>
        <authorList>
            <person name="Kono N."/>
            <person name="Nakamura H."/>
            <person name="Ohtoshi R."/>
            <person name="Moran D.A.P."/>
            <person name="Shinohara A."/>
            <person name="Yoshida Y."/>
            <person name="Fujiwara M."/>
            <person name="Mori M."/>
            <person name="Tomita M."/>
            <person name="Arakawa K."/>
        </authorList>
    </citation>
    <scope>NUCLEOTIDE SEQUENCE [LARGE SCALE GENOMIC DNA]</scope>
</reference>
<organism evidence="1 2">
    <name type="scientific">Araneus ventricosus</name>
    <name type="common">Orbweaver spider</name>
    <name type="synonym">Epeira ventricosa</name>
    <dbReference type="NCBI Taxonomy" id="182803"/>
    <lineage>
        <taxon>Eukaryota</taxon>
        <taxon>Metazoa</taxon>
        <taxon>Ecdysozoa</taxon>
        <taxon>Arthropoda</taxon>
        <taxon>Chelicerata</taxon>
        <taxon>Arachnida</taxon>
        <taxon>Araneae</taxon>
        <taxon>Araneomorphae</taxon>
        <taxon>Entelegynae</taxon>
        <taxon>Araneoidea</taxon>
        <taxon>Araneidae</taxon>
        <taxon>Araneus</taxon>
    </lineage>
</organism>
<evidence type="ECO:0000313" key="2">
    <source>
        <dbReference type="Proteomes" id="UP000499080"/>
    </source>
</evidence>